<evidence type="ECO:0000256" key="1">
    <source>
        <dbReference type="SAM" id="SignalP"/>
    </source>
</evidence>
<protein>
    <recommendedName>
        <fullName evidence="2">DUF7794 domain-containing protein</fullName>
    </recommendedName>
</protein>
<feature type="signal peptide" evidence="1">
    <location>
        <begin position="1"/>
        <end position="24"/>
    </location>
</feature>
<keyword evidence="4" id="KW-1185">Reference proteome</keyword>
<dbReference type="Pfam" id="PF25070">
    <property type="entry name" value="DUF7794"/>
    <property type="match status" value="1"/>
</dbReference>
<evidence type="ECO:0000259" key="2">
    <source>
        <dbReference type="Pfam" id="PF25070"/>
    </source>
</evidence>
<evidence type="ECO:0000313" key="4">
    <source>
        <dbReference type="Proteomes" id="UP001443914"/>
    </source>
</evidence>
<dbReference type="AlphaFoldDB" id="A0AAW1H2S8"/>
<gene>
    <name evidence="3" type="ORF">RND81_12G035100</name>
</gene>
<name>A0AAW1H2S8_SAPOF</name>
<dbReference type="InterPro" id="IPR056696">
    <property type="entry name" value="DUF7794"/>
</dbReference>
<dbReference type="EMBL" id="JBDFQZ010000012">
    <property type="protein sequence ID" value="KAK9671512.1"/>
    <property type="molecule type" value="Genomic_DNA"/>
</dbReference>
<evidence type="ECO:0000313" key="3">
    <source>
        <dbReference type="EMBL" id="KAK9671512.1"/>
    </source>
</evidence>
<reference evidence="3" key="1">
    <citation type="submission" date="2024-03" db="EMBL/GenBank/DDBJ databases">
        <title>WGS assembly of Saponaria officinalis var. Norfolk2.</title>
        <authorList>
            <person name="Jenkins J."/>
            <person name="Shu S."/>
            <person name="Grimwood J."/>
            <person name="Barry K."/>
            <person name="Goodstein D."/>
            <person name="Schmutz J."/>
            <person name="Leebens-Mack J."/>
            <person name="Osbourn A."/>
        </authorList>
    </citation>
    <scope>NUCLEOTIDE SEQUENCE [LARGE SCALE GENOMIC DNA]</scope>
    <source>
        <strain evidence="3">JIC</strain>
    </source>
</reference>
<dbReference type="Proteomes" id="UP001443914">
    <property type="component" value="Unassembled WGS sequence"/>
</dbReference>
<organism evidence="3 4">
    <name type="scientific">Saponaria officinalis</name>
    <name type="common">Common soapwort</name>
    <name type="synonym">Lychnis saponaria</name>
    <dbReference type="NCBI Taxonomy" id="3572"/>
    <lineage>
        <taxon>Eukaryota</taxon>
        <taxon>Viridiplantae</taxon>
        <taxon>Streptophyta</taxon>
        <taxon>Embryophyta</taxon>
        <taxon>Tracheophyta</taxon>
        <taxon>Spermatophyta</taxon>
        <taxon>Magnoliopsida</taxon>
        <taxon>eudicotyledons</taxon>
        <taxon>Gunneridae</taxon>
        <taxon>Pentapetalae</taxon>
        <taxon>Caryophyllales</taxon>
        <taxon>Caryophyllaceae</taxon>
        <taxon>Caryophylleae</taxon>
        <taxon>Saponaria</taxon>
    </lineage>
</organism>
<feature type="domain" description="DUF7794" evidence="2">
    <location>
        <begin position="29"/>
        <end position="205"/>
    </location>
</feature>
<comment type="caution">
    <text evidence="3">The sequence shown here is derived from an EMBL/GenBank/DDBJ whole genome shotgun (WGS) entry which is preliminary data.</text>
</comment>
<keyword evidence="1" id="KW-0732">Signal</keyword>
<sequence>MDFNNFCRIFLITFFLLHQSKVESINDGSSAVLFIDISTHQFIRHNSQTNSLSVKEVGAAVSVLLGLAPVDLSAAGSAKLNEVLLPNPFDRPRHAFMLEIGLSQDSQPMVYANTAAFGSGIKSRVIDGEGCAAIELPDKDVSHWSLDVATDTLTTDKELSDFATSIDGNLDSVNGKLVIPLPSGSKLSLHMSKKADRKFATDLIST</sequence>
<feature type="chain" id="PRO_5043530845" description="DUF7794 domain-containing protein" evidence="1">
    <location>
        <begin position="25"/>
        <end position="206"/>
    </location>
</feature>
<proteinExistence type="predicted"/>
<dbReference type="PANTHER" id="PTHR37735:SF1">
    <property type="entry name" value="OS08G0567000 PROTEIN"/>
    <property type="match status" value="1"/>
</dbReference>
<accession>A0AAW1H2S8</accession>
<dbReference type="PANTHER" id="PTHR37735">
    <property type="entry name" value="OS08G0567000 PROTEIN"/>
    <property type="match status" value="1"/>
</dbReference>
<dbReference type="GO" id="GO:0012505">
    <property type="term" value="C:endomembrane system"/>
    <property type="evidence" value="ECO:0007669"/>
    <property type="project" value="TreeGrafter"/>
</dbReference>